<accession>A0AA91DJC5</accession>
<evidence type="ECO:0000256" key="1">
    <source>
        <dbReference type="SAM" id="MobiDB-lite"/>
    </source>
</evidence>
<name>A0AA91DJC5_VARPD</name>
<protein>
    <submittedName>
        <fullName evidence="2">Uncharacterized protein</fullName>
    </submittedName>
</protein>
<organism evidence="2 3">
    <name type="scientific">Variovorax paradoxus</name>
    <dbReference type="NCBI Taxonomy" id="34073"/>
    <lineage>
        <taxon>Bacteria</taxon>
        <taxon>Pseudomonadati</taxon>
        <taxon>Pseudomonadota</taxon>
        <taxon>Betaproteobacteria</taxon>
        <taxon>Burkholderiales</taxon>
        <taxon>Comamonadaceae</taxon>
        <taxon>Variovorax</taxon>
    </lineage>
</organism>
<gene>
    <name evidence="2" type="ORF">A3K87_03470</name>
</gene>
<reference evidence="2 3" key="1">
    <citation type="submission" date="2016-03" db="EMBL/GenBank/DDBJ databases">
        <title>Genome sequence of Variovorax paradoxus KB5.</title>
        <authorList>
            <person name="Jeong H."/>
            <person name="Hong C.E."/>
            <person name="Jo S.H."/>
            <person name="Park J.M."/>
        </authorList>
    </citation>
    <scope>NUCLEOTIDE SEQUENCE [LARGE SCALE GENOMIC DNA]</scope>
    <source>
        <strain evidence="2 3">KB5</strain>
    </source>
</reference>
<dbReference type="EMBL" id="LVHG01000084">
    <property type="protein sequence ID" value="OAK58079.1"/>
    <property type="molecule type" value="Genomic_DNA"/>
</dbReference>
<dbReference type="Proteomes" id="UP000077852">
    <property type="component" value="Unassembled WGS sequence"/>
</dbReference>
<evidence type="ECO:0000313" key="3">
    <source>
        <dbReference type="Proteomes" id="UP000077852"/>
    </source>
</evidence>
<feature type="region of interest" description="Disordered" evidence="1">
    <location>
        <begin position="24"/>
        <end position="47"/>
    </location>
</feature>
<evidence type="ECO:0000313" key="2">
    <source>
        <dbReference type="EMBL" id="OAK58079.1"/>
    </source>
</evidence>
<dbReference type="AlphaFoldDB" id="A0AA91DJC5"/>
<comment type="caution">
    <text evidence="2">The sequence shown here is derived from an EMBL/GenBank/DDBJ whole genome shotgun (WGS) entry which is preliminary data.</text>
</comment>
<sequence>MSPSPHSAEVLYWQIFPKLLSRRDADRPDVSPGMVNHRSASNAQRGRPQTRIAGLFLFVDGPGLVMRAHEYPAPLSPK</sequence>
<proteinExistence type="predicted"/>